<evidence type="ECO:0000256" key="1">
    <source>
        <dbReference type="SAM" id="Phobius"/>
    </source>
</evidence>
<comment type="caution">
    <text evidence="2">The sequence shown here is derived from an EMBL/GenBank/DDBJ whole genome shotgun (WGS) entry which is preliminary data.</text>
</comment>
<keyword evidence="1" id="KW-0472">Membrane</keyword>
<organism evidence="2 3">
    <name type="scientific">Fusarium tricinctum</name>
    <dbReference type="NCBI Taxonomy" id="61284"/>
    <lineage>
        <taxon>Eukaryota</taxon>
        <taxon>Fungi</taxon>
        <taxon>Dikarya</taxon>
        <taxon>Ascomycota</taxon>
        <taxon>Pezizomycotina</taxon>
        <taxon>Sordariomycetes</taxon>
        <taxon>Hypocreomycetidae</taxon>
        <taxon>Hypocreales</taxon>
        <taxon>Nectriaceae</taxon>
        <taxon>Fusarium</taxon>
        <taxon>Fusarium tricinctum species complex</taxon>
    </lineage>
</organism>
<reference evidence="2" key="1">
    <citation type="journal article" date="2021" name="Nat. Commun.">
        <title>Genetic determinants of endophytism in the Arabidopsis root mycobiome.</title>
        <authorList>
            <person name="Mesny F."/>
            <person name="Miyauchi S."/>
            <person name="Thiergart T."/>
            <person name="Pickel B."/>
            <person name="Atanasova L."/>
            <person name="Karlsson M."/>
            <person name="Huettel B."/>
            <person name="Barry K.W."/>
            <person name="Haridas S."/>
            <person name="Chen C."/>
            <person name="Bauer D."/>
            <person name="Andreopoulos W."/>
            <person name="Pangilinan J."/>
            <person name="LaButti K."/>
            <person name="Riley R."/>
            <person name="Lipzen A."/>
            <person name="Clum A."/>
            <person name="Drula E."/>
            <person name="Henrissat B."/>
            <person name="Kohler A."/>
            <person name="Grigoriev I.V."/>
            <person name="Martin F.M."/>
            <person name="Hacquard S."/>
        </authorList>
    </citation>
    <scope>NUCLEOTIDE SEQUENCE</scope>
    <source>
        <strain evidence="2">MPI-SDFR-AT-0068</strain>
    </source>
</reference>
<sequence length="79" mass="8968">MDDLLPTYPIPLLILIPAGVIQILDGGSALLPKGTVLKLVSLILILINLSHKLTSLYKTTLPTVCRRRRRRKTRRRLRN</sequence>
<keyword evidence="3" id="KW-1185">Reference proteome</keyword>
<keyword evidence="1" id="KW-0812">Transmembrane</keyword>
<protein>
    <submittedName>
        <fullName evidence="2">Uncharacterized protein</fullName>
    </submittedName>
</protein>
<feature type="transmembrane region" description="Helical" evidence="1">
    <location>
        <begin position="7"/>
        <end position="24"/>
    </location>
</feature>
<name>A0A8K0W8X5_9HYPO</name>
<evidence type="ECO:0000313" key="3">
    <source>
        <dbReference type="Proteomes" id="UP000813427"/>
    </source>
</evidence>
<evidence type="ECO:0000313" key="2">
    <source>
        <dbReference type="EMBL" id="KAH7238776.1"/>
    </source>
</evidence>
<gene>
    <name evidence="2" type="ORF">BKA59DRAFT_258905</name>
</gene>
<keyword evidence="1" id="KW-1133">Transmembrane helix</keyword>
<dbReference type="AlphaFoldDB" id="A0A8K0W8X5"/>
<accession>A0A8K0W8X5</accession>
<proteinExistence type="predicted"/>
<dbReference type="Proteomes" id="UP000813427">
    <property type="component" value="Unassembled WGS sequence"/>
</dbReference>
<dbReference type="EMBL" id="JAGPXF010000006">
    <property type="protein sequence ID" value="KAH7238776.1"/>
    <property type="molecule type" value="Genomic_DNA"/>
</dbReference>